<dbReference type="Pfam" id="PF05598">
    <property type="entry name" value="DUF772"/>
    <property type="match status" value="1"/>
</dbReference>
<dbReference type="Proteomes" id="UP000030008">
    <property type="component" value="Unassembled WGS sequence"/>
</dbReference>
<gene>
    <name evidence="2" type="ORF">CIAN88_01225</name>
</gene>
<sequence length="98" mass="11661">MMLGKVEQESMTISPYSELFDILIEKDDFWRVLNEMVDFGFIYDVVVKEKYSNSMGRPVENPIVMVKYILLKSKFKLSDRDLIAHTRTDMLLQIFFRI</sequence>
<protein>
    <recommendedName>
        <fullName evidence="1">Transposase InsH N-terminal domain-containing protein</fullName>
    </recommendedName>
</protein>
<proteinExistence type="predicted"/>
<evidence type="ECO:0000313" key="2">
    <source>
        <dbReference type="EMBL" id="KGJ54864.1"/>
    </source>
</evidence>
<name>A0A099IA32_CLOIN</name>
<accession>A0A099IA32</accession>
<dbReference type="EMBL" id="JQIF01000006">
    <property type="protein sequence ID" value="KGJ54864.1"/>
    <property type="molecule type" value="Genomic_DNA"/>
</dbReference>
<dbReference type="InterPro" id="IPR008490">
    <property type="entry name" value="Transposase_InsH_N"/>
</dbReference>
<organism evidence="2 3">
    <name type="scientific">Clostridium innocuum</name>
    <dbReference type="NCBI Taxonomy" id="1522"/>
    <lineage>
        <taxon>Bacteria</taxon>
        <taxon>Bacillati</taxon>
        <taxon>Bacillota</taxon>
        <taxon>Clostridia</taxon>
        <taxon>Eubacteriales</taxon>
        <taxon>Clostridiaceae</taxon>
        <taxon>Clostridium</taxon>
    </lineage>
</organism>
<comment type="caution">
    <text evidence="2">The sequence shown here is derived from an EMBL/GenBank/DDBJ whole genome shotgun (WGS) entry which is preliminary data.</text>
</comment>
<dbReference type="RefSeq" id="WP_009269878.1">
    <property type="nucleotide sequence ID" value="NZ_CAEUHQ010000001.1"/>
</dbReference>
<evidence type="ECO:0000259" key="1">
    <source>
        <dbReference type="Pfam" id="PF05598"/>
    </source>
</evidence>
<evidence type="ECO:0000313" key="3">
    <source>
        <dbReference type="Proteomes" id="UP000030008"/>
    </source>
</evidence>
<reference evidence="2 3" key="1">
    <citation type="submission" date="2014-08" db="EMBL/GenBank/DDBJ databases">
        <title>Clostridium innocuum, an unnegligible vancomycin-resistant pathogen causing extra-intestinal infections.</title>
        <authorList>
            <person name="Feng Y."/>
            <person name="Chiu C.-H."/>
        </authorList>
    </citation>
    <scope>NUCLEOTIDE SEQUENCE [LARGE SCALE GENOMIC DNA]</scope>
    <source>
        <strain evidence="2 3">AN88</strain>
    </source>
</reference>
<dbReference type="AlphaFoldDB" id="A0A099IA32"/>
<feature type="domain" description="Transposase InsH N-terminal" evidence="1">
    <location>
        <begin position="21"/>
        <end position="97"/>
    </location>
</feature>